<evidence type="ECO:0000256" key="2">
    <source>
        <dbReference type="HAMAP-Rule" id="MF_01103"/>
    </source>
</evidence>
<feature type="compositionally biased region" description="Low complexity" evidence="3">
    <location>
        <begin position="71"/>
        <end position="80"/>
    </location>
</feature>
<comment type="caution">
    <text evidence="4">The sequence shown here is derived from an EMBL/GenBank/DDBJ whole genome shotgun (WGS) entry which is preliminary data.</text>
</comment>
<comment type="subcellular location">
    <subcellularLocation>
        <location evidence="2">Cytoplasm</location>
    </subcellularLocation>
</comment>
<dbReference type="OrthoDB" id="390105at2"/>
<dbReference type="RefSeq" id="WP_161261011.1">
    <property type="nucleotide sequence ID" value="NZ_JAFBDC010000006.1"/>
</dbReference>
<evidence type="ECO:0000313" key="5">
    <source>
        <dbReference type="Proteomes" id="UP000471031"/>
    </source>
</evidence>
<evidence type="ECO:0000256" key="1">
    <source>
        <dbReference type="ARBA" id="ARBA00022490"/>
    </source>
</evidence>
<keyword evidence="1 2" id="KW-0963">Cytoplasm</keyword>
<keyword evidence="5" id="KW-1185">Reference proteome</keyword>
<name>A0A845L7J7_HELGE</name>
<dbReference type="GO" id="GO:0005737">
    <property type="term" value="C:cytoplasm"/>
    <property type="evidence" value="ECO:0007669"/>
    <property type="project" value="UniProtKB-SubCell"/>
</dbReference>
<organism evidence="4 5">
    <name type="scientific">Heliomicrobium gestii</name>
    <name type="common">Heliobacterium gestii</name>
    <dbReference type="NCBI Taxonomy" id="2699"/>
    <lineage>
        <taxon>Bacteria</taxon>
        <taxon>Bacillati</taxon>
        <taxon>Bacillota</taxon>
        <taxon>Clostridia</taxon>
        <taxon>Eubacteriales</taxon>
        <taxon>Heliobacteriaceae</taxon>
        <taxon>Heliomicrobium</taxon>
    </lineage>
</organism>
<dbReference type="SUPFAM" id="SSF158221">
    <property type="entry name" value="YnzC-like"/>
    <property type="match status" value="1"/>
</dbReference>
<sequence>MTKDLIDRINYLSRKSRTAEGLTEEEKAEQVRVRREYVEAIKARVKDTLDRVEIVDADPAAQAEVGHKDGSNNSAGSSAADMGKGCSCPACGTKKTPHLH</sequence>
<dbReference type="HAMAP" id="MF_01103">
    <property type="entry name" value="UPF0291"/>
    <property type="match status" value="1"/>
</dbReference>
<evidence type="ECO:0000313" key="4">
    <source>
        <dbReference type="EMBL" id="MZP42208.1"/>
    </source>
</evidence>
<evidence type="ECO:0000256" key="3">
    <source>
        <dbReference type="SAM" id="MobiDB-lite"/>
    </source>
</evidence>
<accession>A0A845L7J7</accession>
<feature type="region of interest" description="Disordered" evidence="3">
    <location>
        <begin position="58"/>
        <end position="100"/>
    </location>
</feature>
<dbReference type="PANTHER" id="PTHR37300:SF1">
    <property type="entry name" value="UPF0291 PROTEIN YNZC"/>
    <property type="match status" value="1"/>
</dbReference>
<comment type="similarity">
    <text evidence="2">Belongs to the UPF0291 family.</text>
</comment>
<dbReference type="InterPro" id="IPR009242">
    <property type="entry name" value="DUF896"/>
</dbReference>
<dbReference type="PANTHER" id="PTHR37300">
    <property type="entry name" value="UPF0291 PROTEIN CBO2609/CLC_2481"/>
    <property type="match status" value="1"/>
</dbReference>
<dbReference type="EMBL" id="WXEX01000003">
    <property type="protein sequence ID" value="MZP42208.1"/>
    <property type="molecule type" value="Genomic_DNA"/>
</dbReference>
<dbReference type="Proteomes" id="UP000471031">
    <property type="component" value="Unassembled WGS sequence"/>
</dbReference>
<dbReference type="AlphaFoldDB" id="A0A845L7J7"/>
<gene>
    <name evidence="4" type="ORF">GTO89_04035</name>
</gene>
<reference evidence="4 5" key="1">
    <citation type="submission" date="2020-01" db="EMBL/GenBank/DDBJ databases">
        <title>Whole genome sequence of Heliobacterium gestii DSM 11169.</title>
        <authorList>
            <person name="Kyndt J.A."/>
            <person name="Meyer T.E."/>
        </authorList>
    </citation>
    <scope>NUCLEOTIDE SEQUENCE [LARGE SCALE GENOMIC DNA]</scope>
    <source>
        <strain evidence="4 5">DSM 11169</strain>
    </source>
</reference>
<dbReference type="Gene3D" id="1.10.287.540">
    <property type="entry name" value="Helix hairpin bin"/>
    <property type="match status" value="1"/>
</dbReference>
<dbReference type="Pfam" id="PF05979">
    <property type="entry name" value="DUF896"/>
    <property type="match status" value="1"/>
</dbReference>
<protein>
    <recommendedName>
        <fullName evidence="2">UPF0291 protein GTO89_04035</fullName>
    </recommendedName>
</protein>
<proteinExistence type="inferred from homology"/>